<organism evidence="8 9">
    <name type="scientific">Mesopusillimonas faecipullorum</name>
    <dbReference type="NCBI Taxonomy" id="2755040"/>
    <lineage>
        <taxon>Bacteria</taxon>
        <taxon>Pseudomonadati</taxon>
        <taxon>Pseudomonadota</taxon>
        <taxon>Betaproteobacteria</taxon>
        <taxon>Burkholderiales</taxon>
        <taxon>Alcaligenaceae</taxon>
        <taxon>Mesopusillimonas</taxon>
    </lineage>
</organism>
<comment type="catalytic activity">
    <reaction evidence="5 6">
        <text>dTDP-beta-L-rhamnose + NADP(+) = dTDP-4-dehydro-beta-L-rhamnose + NADPH + H(+)</text>
        <dbReference type="Rhea" id="RHEA:21796"/>
        <dbReference type="ChEBI" id="CHEBI:15378"/>
        <dbReference type="ChEBI" id="CHEBI:57510"/>
        <dbReference type="ChEBI" id="CHEBI:57783"/>
        <dbReference type="ChEBI" id="CHEBI:58349"/>
        <dbReference type="ChEBI" id="CHEBI:62830"/>
        <dbReference type="EC" id="1.1.1.133"/>
    </reaction>
</comment>
<dbReference type="CDD" id="cd05254">
    <property type="entry name" value="dTDP_HR_like_SDR_e"/>
    <property type="match status" value="1"/>
</dbReference>
<evidence type="ECO:0000259" key="7">
    <source>
        <dbReference type="Pfam" id="PF04321"/>
    </source>
</evidence>
<evidence type="ECO:0000256" key="1">
    <source>
        <dbReference type="ARBA" id="ARBA00004781"/>
    </source>
</evidence>
<dbReference type="NCBIfam" id="TIGR01214">
    <property type="entry name" value="rmlD"/>
    <property type="match status" value="1"/>
</dbReference>
<sequence>MTPCRVLLTGAQGQLGRSLQARAPRHWHLHACAHHELDVGDEAAVQAYVLRVQPNLIINAAAYNAVDAAQTDEECWRVNALGPGYLARAANSVGARLLHVSSDYVFDGLGEQPFDEGHTPNPLNRYGASKLAGELAVLEHAPQALVLRTSWVFSEFDGNFVSGVLTRAWRGGELRMADYQFGAPTYAGHLAAAIIRLLQLPQAPGGVYHYRDSPAISRYDYAHTILELAAQPLEGVQVSGLAALIPASEAEQPSDAAPRPRYTVLGCARLTALGIASQSWLPALRSVVQARYRQRSSEGLSGSPS</sequence>
<evidence type="ECO:0000256" key="6">
    <source>
        <dbReference type="RuleBase" id="RU364082"/>
    </source>
</evidence>
<evidence type="ECO:0000313" key="9">
    <source>
        <dbReference type="Proteomes" id="UP000776983"/>
    </source>
</evidence>
<comment type="pathway">
    <text evidence="1 6">Carbohydrate biosynthesis; dTDP-L-rhamnose biosynthesis.</text>
</comment>
<reference evidence="8 9" key="1">
    <citation type="submission" date="2020-07" db="EMBL/GenBank/DDBJ databases">
        <title>Pusillimonas sp. nov., isolated from poultry manure in Taiwan.</title>
        <authorList>
            <person name="Lin S.-Y."/>
            <person name="Tang Y.-S."/>
            <person name="Young C.-C."/>
        </authorList>
    </citation>
    <scope>NUCLEOTIDE SEQUENCE [LARGE SCALE GENOMIC DNA]</scope>
    <source>
        <strain evidence="8 9">CC-YST705</strain>
    </source>
</reference>
<proteinExistence type="inferred from homology"/>
<dbReference type="Proteomes" id="UP000776983">
    <property type="component" value="Unassembled WGS sequence"/>
</dbReference>
<keyword evidence="9" id="KW-1185">Reference proteome</keyword>
<comment type="caution">
    <text evidence="8">The sequence shown here is derived from an EMBL/GenBank/DDBJ whole genome shotgun (WGS) entry which is preliminary data.</text>
</comment>
<dbReference type="GO" id="GO:0008831">
    <property type="term" value="F:dTDP-4-dehydrorhamnose reductase activity"/>
    <property type="evidence" value="ECO:0007669"/>
    <property type="project" value="UniProtKB-EC"/>
</dbReference>
<dbReference type="SUPFAM" id="SSF51735">
    <property type="entry name" value="NAD(P)-binding Rossmann-fold domains"/>
    <property type="match status" value="1"/>
</dbReference>
<evidence type="ECO:0000313" key="8">
    <source>
        <dbReference type="EMBL" id="MCB5364118.1"/>
    </source>
</evidence>
<dbReference type="InterPro" id="IPR029903">
    <property type="entry name" value="RmlD-like-bd"/>
</dbReference>
<dbReference type="Gene3D" id="3.40.50.720">
    <property type="entry name" value="NAD(P)-binding Rossmann-like Domain"/>
    <property type="match status" value="1"/>
</dbReference>
<gene>
    <name evidence="8" type="primary">rfbD</name>
    <name evidence="8" type="ORF">H0484_10215</name>
</gene>
<dbReference type="PANTHER" id="PTHR10491:SF4">
    <property type="entry name" value="METHIONINE ADENOSYLTRANSFERASE 2 SUBUNIT BETA"/>
    <property type="match status" value="1"/>
</dbReference>
<evidence type="ECO:0000256" key="3">
    <source>
        <dbReference type="ARBA" id="ARBA00012929"/>
    </source>
</evidence>
<dbReference type="RefSeq" id="WP_226954511.1">
    <property type="nucleotide sequence ID" value="NZ_JACDXW010000005.1"/>
</dbReference>
<keyword evidence="6" id="KW-0521">NADP</keyword>
<dbReference type="PANTHER" id="PTHR10491">
    <property type="entry name" value="DTDP-4-DEHYDRORHAMNOSE REDUCTASE"/>
    <property type="match status" value="1"/>
</dbReference>
<evidence type="ECO:0000256" key="5">
    <source>
        <dbReference type="ARBA" id="ARBA00048200"/>
    </source>
</evidence>
<dbReference type="Gene3D" id="3.90.25.10">
    <property type="entry name" value="UDP-galactose 4-epimerase, domain 1"/>
    <property type="match status" value="1"/>
</dbReference>
<keyword evidence="6 8" id="KW-0560">Oxidoreductase</keyword>
<comment type="similarity">
    <text evidence="2 6">Belongs to the dTDP-4-dehydrorhamnose reductase family.</text>
</comment>
<dbReference type="EC" id="1.1.1.133" evidence="3 6"/>
<feature type="domain" description="RmlD-like substrate binding" evidence="7">
    <location>
        <begin position="5"/>
        <end position="290"/>
    </location>
</feature>
<dbReference type="InterPro" id="IPR036291">
    <property type="entry name" value="NAD(P)-bd_dom_sf"/>
</dbReference>
<dbReference type="Pfam" id="PF04321">
    <property type="entry name" value="RmlD_sub_bind"/>
    <property type="match status" value="1"/>
</dbReference>
<protein>
    <recommendedName>
        <fullName evidence="4 6">dTDP-4-dehydrorhamnose reductase</fullName>
        <ecNumber evidence="3 6">1.1.1.133</ecNumber>
    </recommendedName>
</protein>
<evidence type="ECO:0000256" key="2">
    <source>
        <dbReference type="ARBA" id="ARBA00010944"/>
    </source>
</evidence>
<accession>A0ABS8CDK7</accession>
<name>A0ABS8CDK7_9BURK</name>
<evidence type="ECO:0000256" key="4">
    <source>
        <dbReference type="ARBA" id="ARBA00017099"/>
    </source>
</evidence>
<dbReference type="EMBL" id="JACDXW010000005">
    <property type="protein sequence ID" value="MCB5364118.1"/>
    <property type="molecule type" value="Genomic_DNA"/>
</dbReference>
<comment type="function">
    <text evidence="6">Catalyzes the reduction of dTDP-6-deoxy-L-lyxo-4-hexulose to yield dTDP-L-rhamnose.</text>
</comment>
<dbReference type="InterPro" id="IPR005913">
    <property type="entry name" value="dTDP_dehydrorham_reduct"/>
</dbReference>
<comment type="cofactor">
    <cofactor evidence="6">
        <name>Mg(2+)</name>
        <dbReference type="ChEBI" id="CHEBI:18420"/>
    </cofactor>
    <text evidence="6">Binds 1 Mg(2+) ion per monomer.</text>
</comment>